<name>A0A7G2FJ71_ARATH</name>
<dbReference type="PANTHER" id="PTHR22814">
    <property type="entry name" value="COPPER TRANSPORT PROTEIN ATOX1-RELATED"/>
    <property type="match status" value="1"/>
</dbReference>
<feature type="compositionally biased region" description="Low complexity" evidence="4">
    <location>
        <begin position="100"/>
        <end position="118"/>
    </location>
</feature>
<keyword evidence="1" id="KW-0479">Metal-binding</keyword>
<gene>
    <name evidence="7" type="ORF">AT9943_LOCUS23201</name>
</gene>
<feature type="region of interest" description="Disordered" evidence="4">
    <location>
        <begin position="1"/>
        <end position="255"/>
    </location>
</feature>
<protein>
    <submittedName>
        <fullName evidence="7">(thale cress) hypothetical protein</fullName>
    </submittedName>
</protein>
<evidence type="ECO:0000256" key="1">
    <source>
        <dbReference type="ARBA" id="ARBA00022723"/>
    </source>
</evidence>
<feature type="domain" description="HMA" evidence="5">
    <location>
        <begin position="426"/>
        <end position="490"/>
    </location>
</feature>
<dbReference type="SUPFAM" id="SSF55008">
    <property type="entry name" value="HMA, heavy metal-associated domain"/>
    <property type="match status" value="1"/>
</dbReference>
<proteinExistence type="predicted"/>
<feature type="compositionally biased region" description="Low complexity" evidence="4">
    <location>
        <begin position="172"/>
        <end position="186"/>
    </location>
</feature>
<dbReference type="InterPro" id="IPR036388">
    <property type="entry name" value="WH-like_DNA-bd_sf"/>
</dbReference>
<dbReference type="InterPro" id="IPR036163">
    <property type="entry name" value="HMA_dom_sf"/>
</dbReference>
<dbReference type="InterPro" id="IPR006630">
    <property type="entry name" value="La_HTH"/>
</dbReference>
<evidence type="ECO:0000313" key="7">
    <source>
        <dbReference type="EMBL" id="CAD5335983.1"/>
    </source>
</evidence>
<dbReference type="CDD" id="cd00371">
    <property type="entry name" value="HMA"/>
    <property type="match status" value="1"/>
</dbReference>
<dbReference type="PROSITE" id="PS50846">
    <property type="entry name" value="HMA_2"/>
    <property type="match status" value="1"/>
</dbReference>
<feature type="compositionally biased region" description="Basic and acidic residues" evidence="4">
    <location>
        <begin position="226"/>
        <end position="237"/>
    </location>
</feature>
<feature type="compositionally biased region" description="Low complexity" evidence="4">
    <location>
        <begin position="207"/>
        <end position="224"/>
    </location>
</feature>
<feature type="compositionally biased region" description="Polar residues" evidence="4">
    <location>
        <begin position="45"/>
        <end position="69"/>
    </location>
</feature>
<dbReference type="Gene3D" id="1.10.10.10">
    <property type="entry name" value="Winged helix-like DNA-binding domain superfamily/Winged helix DNA-binding domain"/>
    <property type="match status" value="1"/>
</dbReference>
<evidence type="ECO:0000256" key="2">
    <source>
        <dbReference type="ARBA" id="ARBA00022884"/>
    </source>
</evidence>
<dbReference type="EMBL" id="LR881470">
    <property type="protein sequence ID" value="CAD5335983.1"/>
    <property type="molecule type" value="Genomic_DNA"/>
</dbReference>
<keyword evidence="2 3" id="KW-0694">RNA-binding</keyword>
<dbReference type="GO" id="GO:0003723">
    <property type="term" value="F:RNA binding"/>
    <property type="evidence" value="ECO:0007669"/>
    <property type="project" value="UniProtKB-UniRule"/>
</dbReference>
<feature type="domain" description="HTH La-type RNA-binding" evidence="6">
    <location>
        <begin position="329"/>
        <end position="418"/>
    </location>
</feature>
<dbReference type="Pfam" id="PF00403">
    <property type="entry name" value="HMA"/>
    <property type="match status" value="1"/>
</dbReference>
<dbReference type="InterPro" id="IPR006121">
    <property type="entry name" value="HMA_dom"/>
</dbReference>
<dbReference type="AlphaFoldDB" id="A0A7G2FJ71"/>
<evidence type="ECO:0000256" key="4">
    <source>
        <dbReference type="SAM" id="MobiDB-lite"/>
    </source>
</evidence>
<evidence type="ECO:0000259" key="5">
    <source>
        <dbReference type="PROSITE" id="PS50846"/>
    </source>
</evidence>
<dbReference type="InterPro" id="IPR036390">
    <property type="entry name" value="WH_DNA-bd_sf"/>
</dbReference>
<feature type="compositionally biased region" description="Low complexity" evidence="4">
    <location>
        <begin position="137"/>
        <end position="164"/>
    </location>
</feature>
<dbReference type="SUPFAM" id="SSF46785">
    <property type="entry name" value="Winged helix' DNA-binding domain"/>
    <property type="match status" value="1"/>
</dbReference>
<feature type="compositionally biased region" description="Low complexity" evidence="4">
    <location>
        <begin position="1"/>
        <end position="23"/>
    </location>
</feature>
<organism evidence="7 8">
    <name type="scientific">Arabidopsis thaliana</name>
    <name type="common">Mouse-ear cress</name>
    <dbReference type="NCBI Taxonomy" id="3702"/>
    <lineage>
        <taxon>Eukaryota</taxon>
        <taxon>Viridiplantae</taxon>
        <taxon>Streptophyta</taxon>
        <taxon>Embryophyta</taxon>
        <taxon>Tracheophyta</taxon>
        <taxon>Spermatophyta</taxon>
        <taxon>Magnoliopsida</taxon>
        <taxon>eudicotyledons</taxon>
        <taxon>Gunneridae</taxon>
        <taxon>Pentapetalae</taxon>
        <taxon>rosids</taxon>
        <taxon>malvids</taxon>
        <taxon>Brassicales</taxon>
        <taxon>Brassicaceae</taxon>
        <taxon>Camelineae</taxon>
        <taxon>Arabidopsis</taxon>
    </lineage>
</organism>
<sequence>MMATTASSAANSASRFSIDSSISRSRHGDSSPWLLPSDSHDHPTLSLSQDDPFSAPSVSPPTGNNSSDYDNADKKPPPVWNMPSSNSSSDVGPVMGAAESWPALSLSARSSSIKSPSLDASKPFPDGSSSSIPPPQATSNTSTNANAGSSVSATSSENSAVNNSQRKPFRRNNNTSSSSTSSNVSNAAPLNTRDQNHSQRGGGSFGSGNFRNSQRNRNSSSYPRGEGLHHGNRRNYEHGNQSGFSHRNYSGRDMHLQPQRGVGMIRPQMLMGPPSFPASSAQYMAAPQLGSYGGPIIYPDYAQHVFMPHPSPDPMGLVGPFPLQPMYFRNFDAILYNKILTQVEYYFSADNLSRDEHLRDQMNDEGWVPVRVIAAFRRTILEALRSSEVVEIQGETLRRRGDWDKYLLPREPSRSGPAAGASNNASLKVEIKVKMDCEGCERRVRKSVEGMKGVSKVTVDPKQSKLTVEGFVQPSKVVHRVMHRTGKKAELWPYVPYEVVPHPYAPGAYDKKAPPGYVRNALADPLVAPLARASSFEVKYTSAFSDDNPNACTIM</sequence>
<reference evidence="7 8" key="1">
    <citation type="submission" date="2020-09" db="EMBL/GenBank/DDBJ databases">
        <authorList>
            <person name="Ashkenazy H."/>
        </authorList>
    </citation>
    <scope>NUCLEOTIDE SEQUENCE [LARGE SCALE GENOMIC DNA]</scope>
    <source>
        <strain evidence="8">cv. Cdm-0</strain>
    </source>
</reference>
<accession>A0A7G2FJ71</accession>
<evidence type="ECO:0000259" key="6">
    <source>
        <dbReference type="PROSITE" id="PS50961"/>
    </source>
</evidence>
<evidence type="ECO:0000313" key="8">
    <source>
        <dbReference type="Proteomes" id="UP000516314"/>
    </source>
</evidence>
<dbReference type="Proteomes" id="UP000516314">
    <property type="component" value="Chromosome 5"/>
</dbReference>
<dbReference type="GO" id="GO:0046872">
    <property type="term" value="F:metal ion binding"/>
    <property type="evidence" value="ECO:0007669"/>
    <property type="project" value="UniProtKB-KW"/>
</dbReference>
<dbReference type="Gene3D" id="3.30.70.100">
    <property type="match status" value="1"/>
</dbReference>
<dbReference type="PANTHER" id="PTHR22814:SF294">
    <property type="entry name" value="HEAVY METAL-ASSOCIATED ISOPRENYLATED PLANT PROTEIN 27"/>
    <property type="match status" value="1"/>
</dbReference>
<dbReference type="CDD" id="cd07323">
    <property type="entry name" value="LAM"/>
    <property type="match status" value="1"/>
</dbReference>
<dbReference type="Pfam" id="PF05383">
    <property type="entry name" value="La"/>
    <property type="match status" value="1"/>
</dbReference>
<evidence type="ECO:0000256" key="3">
    <source>
        <dbReference type="PROSITE-ProRule" id="PRU00332"/>
    </source>
</evidence>
<dbReference type="PROSITE" id="PS50961">
    <property type="entry name" value="HTH_LA"/>
    <property type="match status" value="1"/>
</dbReference>
<dbReference type="SMART" id="SM00715">
    <property type="entry name" value="LA"/>
    <property type="match status" value="1"/>
</dbReference>
<feature type="compositionally biased region" description="Polar residues" evidence="4">
    <location>
        <begin position="238"/>
        <end position="248"/>
    </location>
</feature>